<sequence>AAALDGTGQSGGEYRMSLPALPSGKRLATTVFLHGDPRVKPYKIGDFARSLDAAIGMKNVAALGAFQLNHVWVCTLHDVETRDRLTSLGELTVKERRCVIVDPNVTEASLRVQWLPTYVNDEEVSAVFRSFGRI</sequence>
<feature type="non-terminal residue" evidence="1">
    <location>
        <position position="134"/>
    </location>
</feature>
<proteinExistence type="predicted"/>
<protein>
    <submittedName>
        <fullName evidence="1">Putative heparan n-sulfatase</fullName>
    </submittedName>
</protein>
<evidence type="ECO:0000313" key="1">
    <source>
        <dbReference type="EMBL" id="JAR91196.1"/>
    </source>
</evidence>
<dbReference type="EMBL" id="GEGO01004208">
    <property type="protein sequence ID" value="JAR91196.1"/>
    <property type="molecule type" value="Transcribed_RNA"/>
</dbReference>
<organism evidence="1">
    <name type="scientific">Ixodes ricinus</name>
    <name type="common">Common tick</name>
    <name type="synonym">Acarus ricinus</name>
    <dbReference type="NCBI Taxonomy" id="34613"/>
    <lineage>
        <taxon>Eukaryota</taxon>
        <taxon>Metazoa</taxon>
        <taxon>Ecdysozoa</taxon>
        <taxon>Arthropoda</taxon>
        <taxon>Chelicerata</taxon>
        <taxon>Arachnida</taxon>
        <taxon>Acari</taxon>
        <taxon>Parasitiformes</taxon>
        <taxon>Ixodida</taxon>
        <taxon>Ixodoidea</taxon>
        <taxon>Ixodidae</taxon>
        <taxon>Ixodinae</taxon>
        <taxon>Ixodes</taxon>
    </lineage>
</organism>
<reference evidence="1" key="1">
    <citation type="journal article" date="2018" name="PLoS Negl. Trop. Dis.">
        <title>Sialome diversity of ticks revealed by RNAseq of single tick salivary glands.</title>
        <authorList>
            <person name="Perner J."/>
            <person name="Kropackova S."/>
            <person name="Kopacek P."/>
            <person name="Ribeiro J.M."/>
        </authorList>
    </citation>
    <scope>NUCLEOTIDE SEQUENCE</scope>
    <source>
        <strain evidence="1">Siblings of single egg batch collected in Ceske Budejovice</strain>
        <tissue evidence="1">Salivary glands</tissue>
    </source>
</reference>
<dbReference type="AlphaFoldDB" id="A0A147BKB0"/>
<accession>A0A147BKB0</accession>
<feature type="non-terminal residue" evidence="1">
    <location>
        <position position="1"/>
    </location>
</feature>
<name>A0A147BKB0_IXORI</name>